<keyword evidence="1" id="KW-1185">Reference proteome</keyword>
<dbReference type="WBParaSite" id="L893_g22704.t1">
    <property type="protein sequence ID" value="L893_g22704.t1"/>
    <property type="gene ID" value="L893_g22704"/>
</dbReference>
<dbReference type="Proteomes" id="UP000095287">
    <property type="component" value="Unplaced"/>
</dbReference>
<proteinExistence type="predicted"/>
<protein>
    <submittedName>
        <fullName evidence="2">SAM-dependent methyltransferase</fullName>
    </submittedName>
</protein>
<dbReference type="AlphaFoldDB" id="A0A1I7Z4D7"/>
<accession>A0A1I7Z4D7</accession>
<evidence type="ECO:0000313" key="2">
    <source>
        <dbReference type="WBParaSite" id="L893_g22704.t1"/>
    </source>
</evidence>
<name>A0A1I7Z4D7_9BILA</name>
<sequence length="75" mass="8363">MIDQISQKYFPRPVVLKHVIPVFQRARIALLMPLLAPDALSVRLLRDPEKSSLIGLQKLGAHAAPYSSSFRILLG</sequence>
<evidence type="ECO:0000313" key="1">
    <source>
        <dbReference type="Proteomes" id="UP000095287"/>
    </source>
</evidence>
<organism evidence="1 2">
    <name type="scientific">Steinernema glaseri</name>
    <dbReference type="NCBI Taxonomy" id="37863"/>
    <lineage>
        <taxon>Eukaryota</taxon>
        <taxon>Metazoa</taxon>
        <taxon>Ecdysozoa</taxon>
        <taxon>Nematoda</taxon>
        <taxon>Chromadorea</taxon>
        <taxon>Rhabditida</taxon>
        <taxon>Tylenchina</taxon>
        <taxon>Panagrolaimomorpha</taxon>
        <taxon>Strongyloidoidea</taxon>
        <taxon>Steinernematidae</taxon>
        <taxon>Steinernema</taxon>
    </lineage>
</organism>
<reference evidence="2" key="1">
    <citation type="submission" date="2016-11" db="UniProtKB">
        <authorList>
            <consortium name="WormBaseParasite"/>
        </authorList>
    </citation>
    <scope>IDENTIFICATION</scope>
</reference>